<comment type="caution">
    <text evidence="1">The sequence shown here is derived from an EMBL/GenBank/DDBJ whole genome shotgun (WGS) entry which is preliminary data.</text>
</comment>
<organism evidence="1 2">
    <name type="scientific">Arctium lappa</name>
    <name type="common">Greater burdock</name>
    <name type="synonym">Lappa major</name>
    <dbReference type="NCBI Taxonomy" id="4217"/>
    <lineage>
        <taxon>Eukaryota</taxon>
        <taxon>Viridiplantae</taxon>
        <taxon>Streptophyta</taxon>
        <taxon>Embryophyta</taxon>
        <taxon>Tracheophyta</taxon>
        <taxon>Spermatophyta</taxon>
        <taxon>Magnoliopsida</taxon>
        <taxon>eudicotyledons</taxon>
        <taxon>Gunneridae</taxon>
        <taxon>Pentapetalae</taxon>
        <taxon>asterids</taxon>
        <taxon>campanulids</taxon>
        <taxon>Asterales</taxon>
        <taxon>Asteraceae</taxon>
        <taxon>Carduoideae</taxon>
        <taxon>Cardueae</taxon>
        <taxon>Arctiinae</taxon>
        <taxon>Arctium</taxon>
    </lineage>
</organism>
<evidence type="ECO:0000313" key="1">
    <source>
        <dbReference type="EMBL" id="KAI3733694.1"/>
    </source>
</evidence>
<gene>
    <name evidence="1" type="ORF">L6452_13144</name>
</gene>
<sequence>MLPNKVSEGKHLPQCIFCTRSHVLSLIITFDSISTVFNEYPYYYIFELRSIKRYIIIIELSKSGPMSCPMPGDDLSFSCIELTKSGPTTCPMLGVVLHSSL</sequence>
<reference evidence="1 2" key="2">
    <citation type="journal article" date="2022" name="Mol. Ecol. Resour.">
        <title>The genomes of chicory, endive, great burdock and yacon provide insights into Asteraceae paleo-polyploidization history and plant inulin production.</title>
        <authorList>
            <person name="Fan W."/>
            <person name="Wang S."/>
            <person name="Wang H."/>
            <person name="Wang A."/>
            <person name="Jiang F."/>
            <person name="Liu H."/>
            <person name="Zhao H."/>
            <person name="Xu D."/>
            <person name="Zhang Y."/>
        </authorList>
    </citation>
    <scope>NUCLEOTIDE SEQUENCE [LARGE SCALE GENOMIC DNA]</scope>
    <source>
        <strain evidence="2">cv. Niubang</strain>
    </source>
</reference>
<dbReference type="Proteomes" id="UP001055879">
    <property type="component" value="Linkage Group LG04"/>
</dbReference>
<name>A0ACB9CHC5_ARCLA</name>
<accession>A0ACB9CHC5</accession>
<dbReference type="EMBL" id="CM042050">
    <property type="protein sequence ID" value="KAI3733694.1"/>
    <property type="molecule type" value="Genomic_DNA"/>
</dbReference>
<reference evidence="2" key="1">
    <citation type="journal article" date="2022" name="Mol. Ecol. Resour.">
        <title>The genomes of chicory, endive, great burdock and yacon provide insights into Asteraceae palaeo-polyploidization history and plant inulin production.</title>
        <authorList>
            <person name="Fan W."/>
            <person name="Wang S."/>
            <person name="Wang H."/>
            <person name="Wang A."/>
            <person name="Jiang F."/>
            <person name="Liu H."/>
            <person name="Zhao H."/>
            <person name="Xu D."/>
            <person name="Zhang Y."/>
        </authorList>
    </citation>
    <scope>NUCLEOTIDE SEQUENCE [LARGE SCALE GENOMIC DNA]</scope>
    <source>
        <strain evidence="2">cv. Niubang</strain>
    </source>
</reference>
<proteinExistence type="predicted"/>
<evidence type="ECO:0000313" key="2">
    <source>
        <dbReference type="Proteomes" id="UP001055879"/>
    </source>
</evidence>
<protein>
    <submittedName>
        <fullName evidence="1">Uncharacterized protein</fullName>
    </submittedName>
</protein>
<keyword evidence="2" id="KW-1185">Reference proteome</keyword>